<proteinExistence type="predicted"/>
<keyword evidence="1" id="KW-0560">Oxidoreductase</keyword>
<dbReference type="PANTHER" id="PTHR43333:SF1">
    <property type="entry name" value="D-ISOMER SPECIFIC 2-HYDROXYACID DEHYDROGENASE NAD-BINDING DOMAIN-CONTAINING PROTEIN"/>
    <property type="match status" value="1"/>
</dbReference>
<organism evidence="4 5">
    <name type="scientific">Desertihabitans brevis</name>
    <dbReference type="NCBI Taxonomy" id="2268447"/>
    <lineage>
        <taxon>Bacteria</taxon>
        <taxon>Bacillati</taxon>
        <taxon>Actinomycetota</taxon>
        <taxon>Actinomycetes</taxon>
        <taxon>Propionibacteriales</taxon>
        <taxon>Propionibacteriaceae</taxon>
        <taxon>Desertihabitans</taxon>
    </lineage>
</organism>
<dbReference type="Proteomes" id="UP000252770">
    <property type="component" value="Unassembled WGS sequence"/>
</dbReference>
<comment type="caution">
    <text evidence="4">The sequence shown here is derived from an EMBL/GenBank/DDBJ whole genome shotgun (WGS) entry which is preliminary data.</text>
</comment>
<sequence length="344" mass="36160">MALNVVVAGLPKAVQHAQDPDEGLWLTDEQRARVLGAAPDVRLEHLPVSQLNAGRGPERAPHAIMVETSGSKPSLDVEQGILTRSGLDVLLGPELRLLQSMSAGAEHLVGVVPDGVAFANASGVSAPAIAETVIAGLLADAKMLRERWRHQAARAWVELPARELSDTVLVVLGTGNIGASTARIARVLGIRTIGVNRTGQPVDGFDETTTTEHLHDALARADHFVIAAPLTPATRGLVDATALAAMKPGGWVANVARGAIHDADALAAALHDGHLRGALIDCHVTEPLPADDPLWAAPGATVLPHDSHASQLLGDRQVDLFVDNLSRLSQGRPLRNLVDLSRGY</sequence>
<evidence type="ECO:0000256" key="2">
    <source>
        <dbReference type="ARBA" id="ARBA00023027"/>
    </source>
</evidence>
<reference evidence="4 5" key="1">
    <citation type="submission" date="2018-07" db="EMBL/GenBank/DDBJ databases">
        <title>Desertimonas flava gen. nov. sp. nov.</title>
        <authorList>
            <person name="Liu S."/>
        </authorList>
    </citation>
    <scope>NUCLEOTIDE SEQUENCE [LARGE SCALE GENOMIC DNA]</scope>
    <source>
        <strain evidence="4 5">16Sb5-5</strain>
    </source>
</reference>
<dbReference type="Gene3D" id="3.40.50.720">
    <property type="entry name" value="NAD(P)-binding Rossmann-like Domain"/>
    <property type="match status" value="2"/>
</dbReference>
<dbReference type="CDD" id="cd05300">
    <property type="entry name" value="2-Hacid_dh_1"/>
    <property type="match status" value="1"/>
</dbReference>
<evidence type="ECO:0000313" key="5">
    <source>
        <dbReference type="Proteomes" id="UP000252770"/>
    </source>
</evidence>
<dbReference type="EMBL" id="QOUI01000001">
    <property type="protein sequence ID" value="RCK71329.1"/>
    <property type="molecule type" value="Genomic_DNA"/>
</dbReference>
<evidence type="ECO:0000256" key="1">
    <source>
        <dbReference type="ARBA" id="ARBA00023002"/>
    </source>
</evidence>
<dbReference type="InterPro" id="IPR036291">
    <property type="entry name" value="NAD(P)-bd_dom_sf"/>
</dbReference>
<dbReference type="PANTHER" id="PTHR43333">
    <property type="entry name" value="2-HACID_DH_C DOMAIN-CONTAINING PROTEIN"/>
    <property type="match status" value="1"/>
</dbReference>
<name>A0A367Z0N0_9ACTN</name>
<dbReference type="SUPFAM" id="SSF51735">
    <property type="entry name" value="NAD(P)-binding Rossmann-fold domains"/>
    <property type="match status" value="1"/>
</dbReference>
<dbReference type="RefSeq" id="WP_114125030.1">
    <property type="nucleotide sequence ID" value="NZ_QOUI01000001.1"/>
</dbReference>
<dbReference type="InterPro" id="IPR006140">
    <property type="entry name" value="D-isomer_DH_NAD-bd"/>
</dbReference>
<feature type="domain" description="D-isomer specific 2-hydroxyacid dehydrogenase NAD-binding" evidence="3">
    <location>
        <begin position="136"/>
        <end position="305"/>
    </location>
</feature>
<protein>
    <submittedName>
        <fullName evidence="4">D-2-hydroxyacid dehydrogenase</fullName>
    </submittedName>
</protein>
<keyword evidence="5" id="KW-1185">Reference proteome</keyword>
<dbReference type="GO" id="GO:0016491">
    <property type="term" value="F:oxidoreductase activity"/>
    <property type="evidence" value="ECO:0007669"/>
    <property type="project" value="UniProtKB-KW"/>
</dbReference>
<evidence type="ECO:0000259" key="3">
    <source>
        <dbReference type="Pfam" id="PF02826"/>
    </source>
</evidence>
<dbReference type="AlphaFoldDB" id="A0A367Z0N0"/>
<accession>A0A367Z0N0</accession>
<evidence type="ECO:0000313" key="4">
    <source>
        <dbReference type="EMBL" id="RCK71329.1"/>
    </source>
</evidence>
<dbReference type="Pfam" id="PF02826">
    <property type="entry name" value="2-Hacid_dh_C"/>
    <property type="match status" value="1"/>
</dbReference>
<keyword evidence="2" id="KW-0520">NAD</keyword>
<gene>
    <name evidence="4" type="ORF">DT076_02570</name>
</gene>
<dbReference type="GO" id="GO:0051287">
    <property type="term" value="F:NAD binding"/>
    <property type="evidence" value="ECO:0007669"/>
    <property type="project" value="InterPro"/>
</dbReference>